<dbReference type="PANTHER" id="PTHR45695">
    <property type="entry name" value="LEUCOKININ RECEPTOR-RELATED"/>
    <property type="match status" value="1"/>
</dbReference>
<evidence type="ECO:0000256" key="5">
    <source>
        <dbReference type="ARBA" id="ARBA00023136"/>
    </source>
</evidence>
<evidence type="ECO:0000256" key="3">
    <source>
        <dbReference type="ARBA" id="ARBA00022989"/>
    </source>
</evidence>
<feature type="transmembrane region" description="Helical" evidence="9">
    <location>
        <begin position="44"/>
        <end position="64"/>
    </location>
</feature>
<evidence type="ECO:0000256" key="2">
    <source>
        <dbReference type="ARBA" id="ARBA00022692"/>
    </source>
</evidence>
<accession>A0ABQ9F3B9</accession>
<dbReference type="PANTHER" id="PTHR45695:SF9">
    <property type="entry name" value="LEUCOKININ RECEPTOR"/>
    <property type="match status" value="1"/>
</dbReference>
<comment type="subcellular location">
    <subcellularLocation>
        <location evidence="1">Membrane</location>
        <topology evidence="1">Multi-pass membrane protein</topology>
    </subcellularLocation>
</comment>
<evidence type="ECO:0000256" key="8">
    <source>
        <dbReference type="SAM" id="MobiDB-lite"/>
    </source>
</evidence>
<dbReference type="Gene3D" id="1.20.1070.10">
    <property type="entry name" value="Rhodopsin 7-helix transmembrane proteins"/>
    <property type="match status" value="1"/>
</dbReference>
<reference evidence="11 12" key="1">
    <citation type="submission" date="2022-12" db="EMBL/GenBank/DDBJ databases">
        <title>Chromosome-level genome of Tegillarca granosa.</title>
        <authorList>
            <person name="Kim J."/>
        </authorList>
    </citation>
    <scope>NUCLEOTIDE SEQUENCE [LARGE SCALE GENOMIC DNA]</scope>
    <source>
        <strain evidence="11">Teg-2019</strain>
        <tissue evidence="11">Adductor muscle</tissue>
    </source>
</reference>
<dbReference type="SUPFAM" id="SSF81321">
    <property type="entry name" value="Family A G protein-coupled receptor-like"/>
    <property type="match status" value="1"/>
</dbReference>
<keyword evidence="4" id="KW-0297">G-protein coupled receptor</keyword>
<name>A0ABQ9F3B9_TEGGR</name>
<dbReference type="Proteomes" id="UP001217089">
    <property type="component" value="Unassembled WGS sequence"/>
</dbReference>
<evidence type="ECO:0000256" key="7">
    <source>
        <dbReference type="ARBA" id="ARBA00023224"/>
    </source>
</evidence>
<evidence type="ECO:0000313" key="11">
    <source>
        <dbReference type="EMBL" id="KAJ8310063.1"/>
    </source>
</evidence>
<comment type="caution">
    <text evidence="11">The sequence shown here is derived from an EMBL/GenBank/DDBJ whole genome shotgun (WGS) entry which is preliminary data.</text>
</comment>
<dbReference type="EMBL" id="JARBDR010000640">
    <property type="protein sequence ID" value="KAJ8310063.1"/>
    <property type="molecule type" value="Genomic_DNA"/>
</dbReference>
<organism evidence="11 12">
    <name type="scientific">Tegillarca granosa</name>
    <name type="common">Malaysian cockle</name>
    <name type="synonym">Anadara granosa</name>
    <dbReference type="NCBI Taxonomy" id="220873"/>
    <lineage>
        <taxon>Eukaryota</taxon>
        <taxon>Metazoa</taxon>
        <taxon>Spiralia</taxon>
        <taxon>Lophotrochozoa</taxon>
        <taxon>Mollusca</taxon>
        <taxon>Bivalvia</taxon>
        <taxon>Autobranchia</taxon>
        <taxon>Pteriomorphia</taxon>
        <taxon>Arcoida</taxon>
        <taxon>Arcoidea</taxon>
        <taxon>Arcidae</taxon>
        <taxon>Tegillarca</taxon>
    </lineage>
</organism>
<keyword evidence="2 9" id="KW-0812">Transmembrane</keyword>
<evidence type="ECO:0000259" key="10">
    <source>
        <dbReference type="PROSITE" id="PS50262"/>
    </source>
</evidence>
<keyword evidence="12" id="KW-1185">Reference proteome</keyword>
<evidence type="ECO:0000256" key="9">
    <source>
        <dbReference type="SAM" id="Phobius"/>
    </source>
</evidence>
<evidence type="ECO:0000313" key="12">
    <source>
        <dbReference type="Proteomes" id="UP001217089"/>
    </source>
</evidence>
<keyword evidence="5 9" id="KW-0472">Membrane</keyword>
<feature type="compositionally biased region" description="Polar residues" evidence="8">
    <location>
        <begin position="89"/>
        <end position="109"/>
    </location>
</feature>
<evidence type="ECO:0000256" key="4">
    <source>
        <dbReference type="ARBA" id="ARBA00023040"/>
    </source>
</evidence>
<feature type="region of interest" description="Disordered" evidence="8">
    <location>
        <begin position="87"/>
        <end position="109"/>
    </location>
</feature>
<dbReference type="Pfam" id="PF00001">
    <property type="entry name" value="7tm_1"/>
    <property type="match status" value="1"/>
</dbReference>
<dbReference type="PRINTS" id="PR00237">
    <property type="entry name" value="GPCRRHODOPSN"/>
</dbReference>
<proteinExistence type="predicted"/>
<keyword evidence="7" id="KW-0807">Transducer</keyword>
<keyword evidence="6" id="KW-0675">Receptor</keyword>
<keyword evidence="3 9" id="KW-1133">Transmembrane helix</keyword>
<gene>
    <name evidence="11" type="ORF">KUTeg_011928</name>
</gene>
<evidence type="ECO:0000256" key="1">
    <source>
        <dbReference type="ARBA" id="ARBA00004141"/>
    </source>
</evidence>
<dbReference type="PROSITE" id="PS50262">
    <property type="entry name" value="G_PROTEIN_RECEP_F1_2"/>
    <property type="match status" value="1"/>
</dbReference>
<dbReference type="InterPro" id="IPR017452">
    <property type="entry name" value="GPCR_Rhodpsn_7TM"/>
</dbReference>
<sequence>MLVTAVVIFIVCWLPYYVHEIIIDAIEFTIGSEGDKNAQLIVRFVTVVLALTNSIANPIVYGWMNKNFRKEIYLRFQRILTRFGPHNQVEPSTNNVPTTRGHQSTDDTNLSRLVNRSEEQAYRKSRIIVNQETLSTRSCYQYVILLKRVHTM</sequence>
<feature type="domain" description="G-protein coupled receptors family 1 profile" evidence="10">
    <location>
        <begin position="1"/>
        <end position="61"/>
    </location>
</feature>
<evidence type="ECO:0000256" key="6">
    <source>
        <dbReference type="ARBA" id="ARBA00023170"/>
    </source>
</evidence>
<dbReference type="InterPro" id="IPR000276">
    <property type="entry name" value="GPCR_Rhodpsn"/>
</dbReference>
<protein>
    <recommendedName>
        <fullName evidence="10">G-protein coupled receptors family 1 profile domain-containing protein</fullName>
    </recommendedName>
</protein>